<keyword evidence="3" id="KW-1185">Reference proteome</keyword>
<protein>
    <submittedName>
        <fullName evidence="2">Uncharacterized protein</fullName>
    </submittedName>
</protein>
<evidence type="ECO:0000313" key="3">
    <source>
        <dbReference type="Proteomes" id="UP001172457"/>
    </source>
</evidence>
<feature type="transmembrane region" description="Helical" evidence="1">
    <location>
        <begin position="128"/>
        <end position="153"/>
    </location>
</feature>
<evidence type="ECO:0000256" key="1">
    <source>
        <dbReference type="SAM" id="Phobius"/>
    </source>
</evidence>
<reference evidence="2" key="1">
    <citation type="submission" date="2023-03" db="EMBL/GenBank/DDBJ databases">
        <title>Chromosome-scale reference genome and RAD-based genetic map of yellow starthistle (Centaurea solstitialis) reveal putative structural variation and QTLs associated with invader traits.</title>
        <authorList>
            <person name="Reatini B."/>
            <person name="Cang F.A."/>
            <person name="Jiang Q."/>
            <person name="Mckibben M.T.W."/>
            <person name="Barker M.S."/>
            <person name="Rieseberg L.H."/>
            <person name="Dlugosch K.M."/>
        </authorList>
    </citation>
    <scope>NUCLEOTIDE SEQUENCE</scope>
    <source>
        <strain evidence="2">CAN-66</strain>
        <tissue evidence="2">Leaf</tissue>
    </source>
</reference>
<organism evidence="2 3">
    <name type="scientific">Centaurea solstitialis</name>
    <name type="common">yellow star-thistle</name>
    <dbReference type="NCBI Taxonomy" id="347529"/>
    <lineage>
        <taxon>Eukaryota</taxon>
        <taxon>Viridiplantae</taxon>
        <taxon>Streptophyta</taxon>
        <taxon>Embryophyta</taxon>
        <taxon>Tracheophyta</taxon>
        <taxon>Spermatophyta</taxon>
        <taxon>Magnoliopsida</taxon>
        <taxon>eudicotyledons</taxon>
        <taxon>Gunneridae</taxon>
        <taxon>Pentapetalae</taxon>
        <taxon>asterids</taxon>
        <taxon>campanulids</taxon>
        <taxon>Asterales</taxon>
        <taxon>Asteraceae</taxon>
        <taxon>Carduoideae</taxon>
        <taxon>Cardueae</taxon>
        <taxon>Centaureinae</taxon>
        <taxon>Centaurea</taxon>
    </lineage>
</organism>
<sequence>MKCMVMPKRTDLFFVVYLSVRSRIVKKHNLDLVRGLTKTLQIRAKSTRRWFNGFFSTYLVLDTIDCVLGLQEIVFRIMFILTMVEIMMAAALYPVGRSFFNQQLLYLQLRLNTWPLPRVFKRRYGLKACSVVLVMMSLLWIQYSVIIRVLYFLQKINVPRAHQAD</sequence>
<keyword evidence="1" id="KW-1133">Transmembrane helix</keyword>
<feature type="transmembrane region" description="Helical" evidence="1">
    <location>
        <begin position="77"/>
        <end position="95"/>
    </location>
</feature>
<proteinExistence type="predicted"/>
<comment type="caution">
    <text evidence="2">The sequence shown here is derived from an EMBL/GenBank/DDBJ whole genome shotgun (WGS) entry which is preliminary data.</text>
</comment>
<gene>
    <name evidence="2" type="ORF">OSB04_012318</name>
</gene>
<evidence type="ECO:0000313" key="2">
    <source>
        <dbReference type="EMBL" id="KAJ9557704.1"/>
    </source>
</evidence>
<name>A0AA38WPW6_9ASTR</name>
<dbReference type="Proteomes" id="UP001172457">
    <property type="component" value="Chromosome 3"/>
</dbReference>
<dbReference type="AlphaFoldDB" id="A0AA38WPW6"/>
<accession>A0AA38WPW6</accession>
<dbReference type="EMBL" id="JARYMX010000003">
    <property type="protein sequence ID" value="KAJ9557704.1"/>
    <property type="molecule type" value="Genomic_DNA"/>
</dbReference>
<keyword evidence="1" id="KW-0812">Transmembrane</keyword>
<keyword evidence="1" id="KW-0472">Membrane</keyword>